<dbReference type="InterPro" id="IPR036188">
    <property type="entry name" value="FAD/NAD-bd_sf"/>
</dbReference>
<dbReference type="GO" id="GO:0016491">
    <property type="term" value="F:oxidoreductase activity"/>
    <property type="evidence" value="ECO:0007669"/>
    <property type="project" value="UniProtKB-KW"/>
</dbReference>
<dbReference type="Pfam" id="PF00890">
    <property type="entry name" value="FAD_binding_2"/>
    <property type="match status" value="1"/>
</dbReference>
<comment type="caution">
    <text evidence="4">The sequence shown here is derived from an EMBL/GenBank/DDBJ whole genome shotgun (WGS) entry which is preliminary data.</text>
</comment>
<reference evidence="4" key="1">
    <citation type="journal article" date="2014" name="Front. Microbiol.">
        <title>High frequency of phylogenetically diverse reductive dehalogenase-homologous genes in deep subseafloor sedimentary metagenomes.</title>
        <authorList>
            <person name="Kawai M."/>
            <person name="Futagami T."/>
            <person name="Toyoda A."/>
            <person name="Takaki Y."/>
            <person name="Nishi S."/>
            <person name="Hori S."/>
            <person name="Arai W."/>
            <person name="Tsubouchi T."/>
            <person name="Morono Y."/>
            <person name="Uchiyama I."/>
            <person name="Ito T."/>
            <person name="Fujiyama A."/>
            <person name="Inagaki F."/>
            <person name="Takami H."/>
        </authorList>
    </citation>
    <scope>NUCLEOTIDE SEQUENCE</scope>
    <source>
        <strain evidence="4">Expedition CK06-06</strain>
    </source>
</reference>
<organism evidence="4">
    <name type="scientific">marine sediment metagenome</name>
    <dbReference type="NCBI Taxonomy" id="412755"/>
    <lineage>
        <taxon>unclassified sequences</taxon>
        <taxon>metagenomes</taxon>
        <taxon>ecological metagenomes</taxon>
    </lineage>
</organism>
<feature type="non-terminal residue" evidence="4">
    <location>
        <position position="1"/>
    </location>
</feature>
<dbReference type="InterPro" id="IPR003953">
    <property type="entry name" value="FAD-dep_OxRdtase_2_FAD-bd"/>
</dbReference>
<evidence type="ECO:0000256" key="2">
    <source>
        <dbReference type="ARBA" id="ARBA00023002"/>
    </source>
</evidence>
<gene>
    <name evidence="4" type="ORF">S12H4_60619</name>
</gene>
<accession>X1VXI5</accession>
<protein>
    <recommendedName>
        <fullName evidence="3">FAD-dependent oxidoreductase 2 FAD-binding domain-containing protein</fullName>
    </recommendedName>
</protein>
<dbReference type="SUPFAM" id="SSF51905">
    <property type="entry name" value="FAD/NAD(P)-binding domain"/>
    <property type="match status" value="1"/>
</dbReference>
<name>X1VXI5_9ZZZZ</name>
<keyword evidence="2" id="KW-0560">Oxidoreductase</keyword>
<dbReference type="AlphaFoldDB" id="X1VXI5"/>
<dbReference type="EMBL" id="BARW01039949">
    <property type="protein sequence ID" value="GAJ23736.1"/>
    <property type="molecule type" value="Genomic_DNA"/>
</dbReference>
<evidence type="ECO:0000313" key="4">
    <source>
        <dbReference type="EMBL" id="GAJ23736.1"/>
    </source>
</evidence>
<dbReference type="Gene3D" id="3.50.50.60">
    <property type="entry name" value="FAD/NAD(P)-binding domain"/>
    <property type="match status" value="1"/>
</dbReference>
<evidence type="ECO:0000256" key="1">
    <source>
        <dbReference type="ARBA" id="ARBA00022630"/>
    </source>
</evidence>
<sequence length="132" mass="14577">IAGCWAAISAARQGLNVVMVEKGDTIRSGAGGPGCDHWCNVPANPVSNVDPDEWAEHMADRPYCNGIGIQIQCREDYDTLLELEQMGGKIRDTGDEYVGAQGRDEKTKFMISPRYTRIHSYFPVKETEAEKA</sequence>
<feature type="non-terminal residue" evidence="4">
    <location>
        <position position="132"/>
    </location>
</feature>
<keyword evidence="1" id="KW-0285">Flavoprotein</keyword>
<evidence type="ECO:0000259" key="3">
    <source>
        <dbReference type="Pfam" id="PF00890"/>
    </source>
</evidence>
<feature type="domain" description="FAD-dependent oxidoreductase 2 FAD-binding" evidence="3">
    <location>
        <begin position="1"/>
        <end position="60"/>
    </location>
</feature>
<proteinExistence type="predicted"/>